<evidence type="ECO:0000313" key="2">
    <source>
        <dbReference type="EMBL" id="KAK5999213.1"/>
    </source>
</evidence>
<dbReference type="Proteomes" id="UP001338125">
    <property type="component" value="Unassembled WGS sequence"/>
</dbReference>
<sequence>MDQLNSFSVDDEIIWPMISISTSSTPPPPPDLLAEVVVTSWETLRELVEEDLSFVAEMSRKGHREAWYKHLSNLEIDWGLEGLNSCRVDYNAQKGREREEEAAFLEAQEPRTLSLLSPPSPPPHGSRLGQYSINNQRRRDTWS</sequence>
<dbReference type="EMBL" id="JAVFKD010000001">
    <property type="protein sequence ID" value="KAK5999213.1"/>
    <property type="molecule type" value="Genomic_DNA"/>
</dbReference>
<proteinExistence type="predicted"/>
<gene>
    <name evidence="2" type="ORF">PT974_01604</name>
</gene>
<protein>
    <submittedName>
        <fullName evidence="2">Uncharacterized protein</fullName>
    </submittedName>
</protein>
<comment type="caution">
    <text evidence="2">The sequence shown here is derived from an EMBL/GenBank/DDBJ whole genome shotgun (WGS) entry which is preliminary data.</text>
</comment>
<reference evidence="2 3" key="1">
    <citation type="submission" date="2024-01" db="EMBL/GenBank/DDBJ databases">
        <title>Complete genome of Cladobotryum mycophilum ATHUM6906.</title>
        <authorList>
            <person name="Christinaki A.C."/>
            <person name="Myridakis A.I."/>
            <person name="Kouvelis V.N."/>
        </authorList>
    </citation>
    <scope>NUCLEOTIDE SEQUENCE [LARGE SCALE GENOMIC DNA]</scope>
    <source>
        <strain evidence="2 3">ATHUM6906</strain>
    </source>
</reference>
<organism evidence="2 3">
    <name type="scientific">Cladobotryum mycophilum</name>
    <dbReference type="NCBI Taxonomy" id="491253"/>
    <lineage>
        <taxon>Eukaryota</taxon>
        <taxon>Fungi</taxon>
        <taxon>Dikarya</taxon>
        <taxon>Ascomycota</taxon>
        <taxon>Pezizomycotina</taxon>
        <taxon>Sordariomycetes</taxon>
        <taxon>Hypocreomycetidae</taxon>
        <taxon>Hypocreales</taxon>
        <taxon>Hypocreaceae</taxon>
        <taxon>Cladobotryum</taxon>
    </lineage>
</organism>
<keyword evidence="3" id="KW-1185">Reference proteome</keyword>
<evidence type="ECO:0000256" key="1">
    <source>
        <dbReference type="SAM" id="MobiDB-lite"/>
    </source>
</evidence>
<feature type="region of interest" description="Disordered" evidence="1">
    <location>
        <begin position="109"/>
        <end position="143"/>
    </location>
</feature>
<accession>A0ABR0T433</accession>
<evidence type="ECO:0000313" key="3">
    <source>
        <dbReference type="Proteomes" id="UP001338125"/>
    </source>
</evidence>
<name>A0ABR0T433_9HYPO</name>